<accession>A0A061EW15</accession>
<reference evidence="1 2" key="1">
    <citation type="journal article" date="2013" name="Genome Biol.">
        <title>The genome sequence of the most widely cultivated cacao type and its use to identify candidate genes regulating pod color.</title>
        <authorList>
            <person name="Motamayor J.C."/>
            <person name="Mockaitis K."/>
            <person name="Schmutz J."/>
            <person name="Haiminen N."/>
            <person name="Iii D.L."/>
            <person name="Cornejo O."/>
            <person name="Findley S.D."/>
            <person name="Zheng P."/>
            <person name="Utro F."/>
            <person name="Royaert S."/>
            <person name="Saski C."/>
            <person name="Jenkins J."/>
            <person name="Podicheti R."/>
            <person name="Zhao M."/>
            <person name="Scheffler B.E."/>
            <person name="Stack J.C."/>
            <person name="Feltus F.A."/>
            <person name="Mustiga G.M."/>
            <person name="Amores F."/>
            <person name="Phillips W."/>
            <person name="Marelli J.P."/>
            <person name="May G.D."/>
            <person name="Shapiro H."/>
            <person name="Ma J."/>
            <person name="Bustamante C.D."/>
            <person name="Schnell R.J."/>
            <person name="Main D."/>
            <person name="Gilbert D."/>
            <person name="Parida L."/>
            <person name="Kuhn D.N."/>
        </authorList>
    </citation>
    <scope>NUCLEOTIDE SEQUENCE [LARGE SCALE GENOMIC DNA]</scope>
    <source>
        <strain evidence="2">cv. Matina 1-6</strain>
    </source>
</reference>
<dbReference type="InParanoid" id="A0A061EW15"/>
<protein>
    <submittedName>
        <fullName evidence="1">Uncharacterized protein</fullName>
    </submittedName>
</protein>
<keyword evidence="2" id="KW-1185">Reference proteome</keyword>
<dbReference type="Gramene" id="EOY09260">
    <property type="protein sequence ID" value="EOY09260"/>
    <property type="gene ID" value="TCM_024677"/>
</dbReference>
<sequence>MRADGMTNDEVENMIKETEPRATRVASVVRRRIDKVGSEVMIINNISKIINKGVNLEDLINKCTGDNHVLTYDVSDKPIVIEY</sequence>
<gene>
    <name evidence="1" type="ORF">TCM_024677</name>
</gene>
<dbReference type="Proteomes" id="UP000026915">
    <property type="component" value="Chromosome 5"/>
</dbReference>
<evidence type="ECO:0000313" key="2">
    <source>
        <dbReference type="Proteomes" id="UP000026915"/>
    </source>
</evidence>
<name>A0A061EW15_THECC</name>
<dbReference type="HOGENOM" id="CLU_2547172_0_0_1"/>
<organism evidence="1 2">
    <name type="scientific">Theobroma cacao</name>
    <name type="common">Cacao</name>
    <name type="synonym">Cocoa</name>
    <dbReference type="NCBI Taxonomy" id="3641"/>
    <lineage>
        <taxon>Eukaryota</taxon>
        <taxon>Viridiplantae</taxon>
        <taxon>Streptophyta</taxon>
        <taxon>Embryophyta</taxon>
        <taxon>Tracheophyta</taxon>
        <taxon>Spermatophyta</taxon>
        <taxon>Magnoliopsida</taxon>
        <taxon>eudicotyledons</taxon>
        <taxon>Gunneridae</taxon>
        <taxon>Pentapetalae</taxon>
        <taxon>rosids</taxon>
        <taxon>malvids</taxon>
        <taxon>Malvales</taxon>
        <taxon>Malvaceae</taxon>
        <taxon>Byttnerioideae</taxon>
        <taxon>Theobroma</taxon>
    </lineage>
</organism>
<evidence type="ECO:0000313" key="1">
    <source>
        <dbReference type="EMBL" id="EOY09260.1"/>
    </source>
</evidence>
<dbReference type="AlphaFoldDB" id="A0A061EW15"/>
<dbReference type="EMBL" id="CM001883">
    <property type="protein sequence ID" value="EOY09260.1"/>
    <property type="molecule type" value="Genomic_DNA"/>
</dbReference>
<proteinExistence type="predicted"/>